<keyword evidence="14 17" id="KW-0496">Mitochondrion</keyword>
<dbReference type="GeneID" id="26896670"/>
<evidence type="ECO:0000256" key="9">
    <source>
        <dbReference type="ARBA" id="ARBA00022842"/>
    </source>
</evidence>
<evidence type="ECO:0000256" key="14">
    <source>
        <dbReference type="ARBA" id="ARBA00023128"/>
    </source>
</evidence>
<comment type="function">
    <text evidence="17">Component of the cytochrome c oxidase, the last enzyme in the mitochondrial electron transport chain which drives oxidative phosphorylation. The respiratory chain contains 3 multisubunit complexes succinate dehydrogenase (complex II, CII), ubiquinol-cytochrome c oxidoreductase (cytochrome b-c1 complex, complex III, CIII) and cytochrome c oxidase (complex IV, CIV), that cooperate to transfer electrons derived from NADH and succinate to molecular oxygen, creating an electrochemical gradient over the inner membrane that drives transmembrane transport and the ATP synthase. Cytochrome c oxidase is the component of the respiratory chain that catalyzes the reduction of oxygen to water. Electrons originating from reduced cytochrome c in the intermembrane space (IMS) are transferred via the dinuclear copper A center (CU(A)) of subunit 2 and heme A of subunit 1 to the active site in subunit 1, a binuclear center (BNC) formed by heme A3 and copper B (CU(B)). The BNC reduces molecular oxygen to 2 water molecules using 4 electrons from cytochrome c in the IMS and 4 protons from the mitochondrial matrix.</text>
</comment>
<evidence type="ECO:0000256" key="18">
    <source>
        <dbReference type="SAM" id="Phobius"/>
    </source>
</evidence>
<dbReference type="PANTHER" id="PTHR22888:SF9">
    <property type="entry name" value="CYTOCHROME C OXIDASE SUBUNIT 2"/>
    <property type="match status" value="1"/>
</dbReference>
<evidence type="ECO:0000259" key="20">
    <source>
        <dbReference type="PROSITE" id="PS50999"/>
    </source>
</evidence>
<sequence length="230" mass="25940">MAQPTQLGMQEAASPVMEDLLHFHEHALMMVFLISALVVYIIIAMVSTKLTNKFMLESQEMEIVWTMLPAVLLVMIALPSVRMLYLMDEINDPHVTIKAMGQQWLWSYEYTDYEYLNFHAYMLPTQELPPGQLRLLETDHRVVMPVDAPMRFLVAAEDVLHSWAVASMGVKLHAVPGRLKQTASLASPPGLSYGQCSEMCGANHSLMPIVMETVPLRHFVTPSPHSLHIV</sequence>
<protein>
    <recommendedName>
        <fullName evidence="3 17">Cytochrome c oxidase subunit 2</fullName>
    </recommendedName>
</protein>
<keyword evidence="4 17" id="KW-0813">Transport</keyword>
<evidence type="ECO:0000256" key="7">
    <source>
        <dbReference type="ARBA" id="ARBA00022723"/>
    </source>
</evidence>
<dbReference type="EMBL" id="KT991436">
    <property type="protein sequence ID" value="AMD11923.1"/>
    <property type="molecule type" value="Genomic_DNA"/>
</dbReference>
<evidence type="ECO:0000256" key="13">
    <source>
        <dbReference type="ARBA" id="ARBA00023008"/>
    </source>
</evidence>
<dbReference type="PANTHER" id="PTHR22888">
    <property type="entry name" value="CYTOCHROME C OXIDASE, SUBUNIT II"/>
    <property type="match status" value="1"/>
</dbReference>
<keyword evidence="5 17" id="KW-0679">Respiratory chain</keyword>
<keyword evidence="11 17" id="KW-0249">Electron transport</keyword>
<dbReference type="SUPFAM" id="SSF49503">
    <property type="entry name" value="Cupredoxins"/>
    <property type="match status" value="1"/>
</dbReference>
<organism evidence="21">
    <name type="scientific">Acrossocheilus paradoxus</name>
    <name type="common">Taiwan torrent carp</name>
    <name type="synonym">Barbus paradoxus</name>
    <dbReference type="NCBI Taxonomy" id="76593"/>
    <lineage>
        <taxon>Eukaryota</taxon>
        <taxon>Metazoa</taxon>
        <taxon>Chordata</taxon>
        <taxon>Craniata</taxon>
        <taxon>Vertebrata</taxon>
        <taxon>Euteleostomi</taxon>
        <taxon>Actinopterygii</taxon>
        <taxon>Neopterygii</taxon>
        <taxon>Teleostei</taxon>
        <taxon>Ostariophysi</taxon>
        <taxon>Cypriniformes</taxon>
        <taxon>Cyprinidae</taxon>
        <taxon>Acrossocheilinae</taxon>
        <taxon>Acrossocheilus</taxon>
    </lineage>
</organism>
<accession>A0A125R6W6</accession>
<feature type="transmembrane region" description="Helical" evidence="18">
    <location>
        <begin position="63"/>
        <end position="85"/>
    </location>
</feature>
<feature type="domain" description="Cytochrome oxidase subunit II transmembrane region profile" evidence="20">
    <location>
        <begin position="1"/>
        <end position="91"/>
    </location>
</feature>
<geneLocation type="mitochondrion" evidence="21"/>
<dbReference type="PROSITE" id="PS00078">
    <property type="entry name" value="COX2"/>
    <property type="match status" value="1"/>
</dbReference>
<keyword evidence="8 17" id="KW-0999">Mitochondrion inner membrane</keyword>
<keyword evidence="15 17" id="KW-0472">Membrane</keyword>
<evidence type="ECO:0000256" key="5">
    <source>
        <dbReference type="ARBA" id="ARBA00022660"/>
    </source>
</evidence>
<keyword evidence="7 17" id="KW-0479">Metal-binding</keyword>
<dbReference type="PRINTS" id="PR01166">
    <property type="entry name" value="CYCOXIDASEII"/>
</dbReference>
<proteinExistence type="inferred from homology"/>
<dbReference type="PROSITE" id="PS50999">
    <property type="entry name" value="COX2_TM"/>
    <property type="match status" value="1"/>
</dbReference>
<dbReference type="Gene3D" id="2.60.40.420">
    <property type="entry name" value="Cupredoxins - blue copper proteins"/>
    <property type="match status" value="1"/>
</dbReference>
<dbReference type="CDD" id="cd13912">
    <property type="entry name" value="CcO_II_C"/>
    <property type="match status" value="1"/>
</dbReference>
<dbReference type="GO" id="GO:0005743">
    <property type="term" value="C:mitochondrial inner membrane"/>
    <property type="evidence" value="ECO:0007669"/>
    <property type="project" value="UniProtKB-SubCell"/>
</dbReference>
<comment type="similarity">
    <text evidence="2 17">Belongs to the cytochrome c oxidase subunit 2 family.</text>
</comment>
<evidence type="ECO:0000256" key="15">
    <source>
        <dbReference type="ARBA" id="ARBA00023136"/>
    </source>
</evidence>
<comment type="catalytic activity">
    <reaction evidence="16">
        <text>4 Fe(II)-[cytochrome c] + O2 + 8 H(+)(in) = 4 Fe(III)-[cytochrome c] + 2 H2O + 4 H(+)(out)</text>
        <dbReference type="Rhea" id="RHEA:11436"/>
        <dbReference type="Rhea" id="RHEA-COMP:10350"/>
        <dbReference type="Rhea" id="RHEA-COMP:14399"/>
        <dbReference type="ChEBI" id="CHEBI:15377"/>
        <dbReference type="ChEBI" id="CHEBI:15378"/>
        <dbReference type="ChEBI" id="CHEBI:15379"/>
        <dbReference type="ChEBI" id="CHEBI:29033"/>
        <dbReference type="ChEBI" id="CHEBI:29034"/>
        <dbReference type="EC" id="7.1.1.9"/>
    </reaction>
    <physiologicalReaction direction="left-to-right" evidence="16">
        <dbReference type="Rhea" id="RHEA:11437"/>
    </physiologicalReaction>
</comment>
<dbReference type="InterPro" id="IPR036257">
    <property type="entry name" value="Cyt_c_oxidase_su2_TM_sf"/>
</dbReference>
<evidence type="ECO:0000256" key="3">
    <source>
        <dbReference type="ARBA" id="ARBA00015946"/>
    </source>
</evidence>
<dbReference type="Pfam" id="PF02790">
    <property type="entry name" value="COX2_TM"/>
    <property type="match status" value="1"/>
</dbReference>
<dbReference type="Gene3D" id="1.10.287.90">
    <property type="match status" value="1"/>
</dbReference>
<dbReference type="InterPro" id="IPR008972">
    <property type="entry name" value="Cupredoxin"/>
</dbReference>
<comment type="cofactor">
    <cofactor evidence="17">
        <name>Cu cation</name>
        <dbReference type="ChEBI" id="CHEBI:23378"/>
    </cofactor>
    <text evidence="17">Binds a copper A center.</text>
</comment>
<evidence type="ECO:0000256" key="10">
    <source>
        <dbReference type="ARBA" id="ARBA00022967"/>
    </source>
</evidence>
<gene>
    <name evidence="21" type="primary">COII</name>
</gene>
<name>A0A125R6W6_ACRPD</name>
<keyword evidence="12 18" id="KW-1133">Transmembrane helix</keyword>
<evidence type="ECO:0000256" key="16">
    <source>
        <dbReference type="ARBA" id="ARBA00049512"/>
    </source>
</evidence>
<keyword evidence="13 17" id="KW-0186">Copper</keyword>
<comment type="subcellular location">
    <subcellularLocation>
        <location evidence="1 17">Mitochondrion inner membrane</location>
        <topology evidence="1 17">Multi-pass membrane protein</topology>
    </subcellularLocation>
</comment>
<dbReference type="PROSITE" id="PS50857">
    <property type="entry name" value="COX2_CUA"/>
    <property type="match status" value="1"/>
</dbReference>
<dbReference type="GO" id="GO:0042773">
    <property type="term" value="P:ATP synthesis coupled electron transport"/>
    <property type="evidence" value="ECO:0007669"/>
    <property type="project" value="TreeGrafter"/>
</dbReference>
<evidence type="ECO:0000256" key="11">
    <source>
        <dbReference type="ARBA" id="ARBA00022982"/>
    </source>
</evidence>
<dbReference type="AlphaFoldDB" id="A0A125R6W6"/>
<evidence type="ECO:0000256" key="8">
    <source>
        <dbReference type="ARBA" id="ARBA00022792"/>
    </source>
</evidence>
<reference evidence="21" key="1">
    <citation type="submission" date="2015-11" db="EMBL/GenBank/DDBJ databases">
        <authorList>
            <person name="Zhang Y."/>
            <person name="Guo Z."/>
        </authorList>
    </citation>
    <scope>NUCLEOTIDE SEQUENCE</scope>
    <source>
        <tissue evidence="21">Dorsal myotome</tissue>
    </source>
</reference>
<evidence type="ECO:0000256" key="1">
    <source>
        <dbReference type="ARBA" id="ARBA00004448"/>
    </source>
</evidence>
<evidence type="ECO:0000256" key="6">
    <source>
        <dbReference type="ARBA" id="ARBA00022692"/>
    </source>
</evidence>
<dbReference type="InterPro" id="IPR001505">
    <property type="entry name" value="Copper_CuA"/>
</dbReference>
<dbReference type="RefSeq" id="YP_009235312.1">
    <property type="nucleotide sequence ID" value="NC_029453.1"/>
</dbReference>
<dbReference type="Pfam" id="PF00116">
    <property type="entry name" value="COX2"/>
    <property type="match status" value="1"/>
</dbReference>
<dbReference type="FunFam" id="1.10.287.90:FF:000001">
    <property type="entry name" value="Cytochrome c oxidase subunit 2"/>
    <property type="match status" value="1"/>
</dbReference>
<dbReference type="GO" id="GO:0004129">
    <property type="term" value="F:cytochrome-c oxidase activity"/>
    <property type="evidence" value="ECO:0007669"/>
    <property type="project" value="UniProtKB-EC"/>
</dbReference>
<dbReference type="InterPro" id="IPR045187">
    <property type="entry name" value="CcO_II"/>
</dbReference>
<dbReference type="InterPro" id="IPR034210">
    <property type="entry name" value="CcO_II_C"/>
</dbReference>
<keyword evidence="9" id="KW-0460">Magnesium</keyword>
<dbReference type="GO" id="GO:0005507">
    <property type="term" value="F:copper ion binding"/>
    <property type="evidence" value="ECO:0007669"/>
    <property type="project" value="InterPro"/>
</dbReference>
<feature type="domain" description="Cytochrome oxidase subunit II copper A binding" evidence="19">
    <location>
        <begin position="92"/>
        <end position="225"/>
    </location>
</feature>
<dbReference type="InterPro" id="IPR011759">
    <property type="entry name" value="Cyt_c_oxidase_su2_TM_dom"/>
</dbReference>
<feature type="transmembrane region" description="Helical" evidence="18">
    <location>
        <begin position="27"/>
        <end position="51"/>
    </location>
</feature>
<evidence type="ECO:0000256" key="2">
    <source>
        <dbReference type="ARBA" id="ARBA00007866"/>
    </source>
</evidence>
<evidence type="ECO:0000256" key="4">
    <source>
        <dbReference type="ARBA" id="ARBA00022448"/>
    </source>
</evidence>
<dbReference type="InterPro" id="IPR002429">
    <property type="entry name" value="CcO_II-like_C"/>
</dbReference>
<keyword evidence="6 17" id="KW-0812">Transmembrane</keyword>
<evidence type="ECO:0000256" key="17">
    <source>
        <dbReference type="RuleBase" id="RU000457"/>
    </source>
</evidence>
<evidence type="ECO:0000256" key="12">
    <source>
        <dbReference type="ARBA" id="ARBA00022989"/>
    </source>
</evidence>
<evidence type="ECO:0000259" key="19">
    <source>
        <dbReference type="PROSITE" id="PS50857"/>
    </source>
</evidence>
<dbReference type="CTD" id="4513"/>
<evidence type="ECO:0000313" key="21">
    <source>
        <dbReference type="EMBL" id="AMD11923.1"/>
    </source>
</evidence>
<dbReference type="SUPFAM" id="SSF81464">
    <property type="entry name" value="Cytochrome c oxidase subunit II-like, transmembrane region"/>
    <property type="match status" value="1"/>
</dbReference>
<keyword evidence="10" id="KW-1278">Translocase</keyword>
<dbReference type="FunFam" id="2.60.40.420:FF:000001">
    <property type="entry name" value="Cytochrome c oxidase subunit 2"/>
    <property type="match status" value="1"/>
</dbReference>